<evidence type="ECO:0000256" key="1">
    <source>
        <dbReference type="SAM" id="MobiDB-lite"/>
    </source>
</evidence>
<feature type="compositionally biased region" description="Acidic residues" evidence="1">
    <location>
        <begin position="98"/>
        <end position="108"/>
    </location>
</feature>
<evidence type="ECO:0000259" key="2">
    <source>
        <dbReference type="Pfam" id="PF11001"/>
    </source>
</evidence>
<feature type="region of interest" description="Disordered" evidence="1">
    <location>
        <begin position="81"/>
        <end position="130"/>
    </location>
</feature>
<evidence type="ECO:0000313" key="3">
    <source>
        <dbReference type="EMBL" id="AYO42084.1"/>
    </source>
</evidence>
<reference evidence="3 4" key="1">
    <citation type="submission" date="2018-10" db="EMBL/GenBank/DDBJ databases">
        <title>Complete genome sequence of Malassezia restricta CBS 7877.</title>
        <authorList>
            <person name="Morand S.C."/>
            <person name="Bertignac M."/>
            <person name="Iltis A."/>
            <person name="Kolder I."/>
            <person name="Pirovano W."/>
            <person name="Jourdain R."/>
            <person name="Clavaud C."/>
        </authorList>
    </citation>
    <scope>NUCLEOTIDE SEQUENCE [LARGE SCALE GENOMIC DNA]</scope>
    <source>
        <strain evidence="3 4">CBS 7877</strain>
    </source>
</reference>
<dbReference type="PANTHER" id="PTHR36102:SF1">
    <property type="entry name" value="YDR124W-LIKE HELICAL BUNDLE DOMAIN-CONTAINING PROTEIN"/>
    <property type="match status" value="1"/>
</dbReference>
<dbReference type="Proteomes" id="UP000269793">
    <property type="component" value="Chromosome II"/>
</dbReference>
<sequence>MPRIPVRVEPYSSPSKQHRHYKSKRDQVLRSLGKAAYINGSQFALLLVSARGDVETYASDALQGHLDTWFVKSGIADEARQLAQKSHDENHPHSPTFDADEELTENVEDVCASASASSVPKATDDPFLDSWNSLPVGTPKLERNADEWDNVLKQEIVSDDNHSLMESKADTYSPQPIALPQTSTPIHPSSNTPLPSSRTPMHTAQPGYTLELKDENARTEFIELRFSQLQQVMCKMIAKEWVKVIEPKKQTRFPYNKGDAGKPTWWPADVRHKEPDHLMKPERHALLLAILRSPQTRIARLQLATAEVIALIKAGKVTYLMDVYRVAREEERLRDEGLDPNSPITVSVSSLEGWDAANGCASRTAVGSSIKMIENTRSKEWKVERRASSRFDEDETSEMRSTMSWTPATQRSYPSNVSSIMQNFAQLPNHMSPHGMDHRTAVEMPSKLGLTTNVPQDPAIFSPSMSTDTQPQRASFHGLGVTVPHVQSPLNAVRSTPAASSENVDIPRSASVSYPVTSVPMRPAHSSPANFNQPENWMDMRYAQRAVPHMHFEHSTHHGMDMKTLPTHQQPRPPWEFQIPGTPYHQPPQASLWAPMPETPIHRSHPVMPMHMGMNTSPTHDVMVSNSFDSSFSSSHLGPVTPAQAPFVFMNGPAASYPTTKSPPVNHAMTFQDFGLSQVPSPSQDIHSVQAKQHGQYASFTSAPMDWSTR</sequence>
<keyword evidence="4" id="KW-1185">Reference proteome</keyword>
<organism evidence="3 4">
    <name type="scientific">Malassezia restricta (strain ATCC 96810 / NBRC 103918 / CBS 7877)</name>
    <name type="common">Seborrheic dermatitis infection agent</name>
    <dbReference type="NCBI Taxonomy" id="425264"/>
    <lineage>
        <taxon>Eukaryota</taxon>
        <taxon>Fungi</taxon>
        <taxon>Dikarya</taxon>
        <taxon>Basidiomycota</taxon>
        <taxon>Ustilaginomycotina</taxon>
        <taxon>Malasseziomycetes</taxon>
        <taxon>Malasseziales</taxon>
        <taxon>Malasseziaceae</taxon>
        <taxon>Malassezia</taxon>
    </lineage>
</organism>
<dbReference type="PANTHER" id="PTHR36102">
    <property type="entry name" value="CHROMOSOME 10, WHOLE GENOME SHOTGUN SEQUENCE"/>
    <property type="match status" value="1"/>
</dbReference>
<dbReference type="AlphaFoldDB" id="A0A3G2S293"/>
<dbReference type="EMBL" id="CP033149">
    <property type="protein sequence ID" value="AYO42084.1"/>
    <property type="molecule type" value="Genomic_DNA"/>
</dbReference>
<feature type="domain" description="Subtelomeric hrmA-associated cluster protein AFUB-079030/YDR124W-like helical bundle" evidence="2">
    <location>
        <begin position="212"/>
        <end position="328"/>
    </location>
</feature>
<proteinExistence type="predicted"/>
<feature type="region of interest" description="Disordered" evidence="1">
    <location>
        <begin position="1"/>
        <end position="23"/>
    </location>
</feature>
<gene>
    <name evidence="3" type="ORF">DNF11_1134</name>
</gene>
<dbReference type="STRING" id="425264.A0A3G2S293"/>
<name>A0A3G2S293_MALR7</name>
<dbReference type="InterPro" id="IPR021264">
    <property type="entry name" value="AFUB_079030/YDR124W-like"/>
</dbReference>
<feature type="region of interest" description="Disordered" evidence="1">
    <location>
        <begin position="392"/>
        <end position="411"/>
    </location>
</feature>
<dbReference type="InterPro" id="IPR047092">
    <property type="entry name" value="AFUB_07903/YDR124W-like_hel"/>
</dbReference>
<evidence type="ECO:0000313" key="4">
    <source>
        <dbReference type="Proteomes" id="UP000269793"/>
    </source>
</evidence>
<dbReference type="VEuPathDB" id="FungiDB:DNF11_1134"/>
<protein>
    <recommendedName>
        <fullName evidence="2">Subtelomeric hrmA-associated cluster protein AFUB-079030/YDR124W-like helical bundle domain-containing protein</fullName>
    </recommendedName>
</protein>
<feature type="compositionally biased region" description="Polar residues" evidence="1">
    <location>
        <begin position="399"/>
        <end position="411"/>
    </location>
</feature>
<accession>A0A3G2S293</accession>
<feature type="compositionally biased region" description="Basic and acidic residues" evidence="1">
    <location>
        <begin position="81"/>
        <end position="92"/>
    </location>
</feature>
<dbReference type="Pfam" id="PF11001">
    <property type="entry name" value="AFUB_07903_YDR124W_hel"/>
    <property type="match status" value="1"/>
</dbReference>
<feature type="region of interest" description="Disordered" evidence="1">
    <location>
        <begin position="179"/>
        <end position="201"/>
    </location>
</feature>
<dbReference type="OrthoDB" id="5338458at2759"/>